<evidence type="ECO:0000313" key="2">
    <source>
        <dbReference type="Proteomes" id="UP000031668"/>
    </source>
</evidence>
<gene>
    <name evidence="1" type="ORF">RF11_09219</name>
</gene>
<keyword evidence="2" id="KW-1185">Reference proteome</keyword>
<evidence type="ECO:0000313" key="1">
    <source>
        <dbReference type="EMBL" id="KII71195.1"/>
    </source>
</evidence>
<dbReference type="AlphaFoldDB" id="A0A0C2N4D6"/>
<accession>A0A0C2N4D6</accession>
<dbReference type="EMBL" id="JWZT01001836">
    <property type="protein sequence ID" value="KII71195.1"/>
    <property type="molecule type" value="Genomic_DNA"/>
</dbReference>
<comment type="caution">
    <text evidence="1">The sequence shown here is derived from an EMBL/GenBank/DDBJ whole genome shotgun (WGS) entry which is preliminary data.</text>
</comment>
<protein>
    <recommendedName>
        <fullName evidence="3">Retrotransposon gag domain-containing protein</fullName>
    </recommendedName>
</protein>
<sequence length="149" mass="17058">MAGRFEKKRNPYVERRSFYKSLRKPEEDVRSFEARLRSSAFHCQYGDNLNDMLRDQFIMGLNDSDVQEKLLSTFTDLKHTLNDAVELAGLLLNSRSSAQSLMTNHVKKVEDQEESAEILKLSAKSIKPGVCRRCGHQGFHKNGEECPAH</sequence>
<reference evidence="1 2" key="1">
    <citation type="journal article" date="2014" name="Genome Biol. Evol.">
        <title>The genome of the myxosporean Thelohanellus kitauei shows adaptations to nutrient acquisition within its fish host.</title>
        <authorList>
            <person name="Yang Y."/>
            <person name="Xiong J."/>
            <person name="Zhou Z."/>
            <person name="Huo F."/>
            <person name="Miao W."/>
            <person name="Ran C."/>
            <person name="Liu Y."/>
            <person name="Zhang J."/>
            <person name="Feng J."/>
            <person name="Wang M."/>
            <person name="Wang M."/>
            <person name="Wang L."/>
            <person name="Yao B."/>
        </authorList>
    </citation>
    <scope>NUCLEOTIDE SEQUENCE [LARGE SCALE GENOMIC DNA]</scope>
    <source>
        <strain evidence="1">Wuqing</strain>
    </source>
</reference>
<dbReference type="PANTHER" id="PTHR33198">
    <property type="entry name" value="ANK_REP_REGION DOMAIN-CONTAINING PROTEIN-RELATED"/>
    <property type="match status" value="1"/>
</dbReference>
<proteinExistence type="predicted"/>
<evidence type="ECO:0008006" key="3">
    <source>
        <dbReference type="Google" id="ProtNLM"/>
    </source>
</evidence>
<dbReference type="Proteomes" id="UP000031668">
    <property type="component" value="Unassembled WGS sequence"/>
</dbReference>
<name>A0A0C2N4D6_THEKT</name>
<dbReference type="OrthoDB" id="775972at2759"/>
<organism evidence="1 2">
    <name type="scientific">Thelohanellus kitauei</name>
    <name type="common">Myxosporean</name>
    <dbReference type="NCBI Taxonomy" id="669202"/>
    <lineage>
        <taxon>Eukaryota</taxon>
        <taxon>Metazoa</taxon>
        <taxon>Cnidaria</taxon>
        <taxon>Myxozoa</taxon>
        <taxon>Myxosporea</taxon>
        <taxon>Bivalvulida</taxon>
        <taxon>Platysporina</taxon>
        <taxon>Myxobolidae</taxon>
        <taxon>Thelohanellus</taxon>
    </lineage>
</organism>